<dbReference type="EMBL" id="CP013694">
    <property type="protein sequence ID" value="ALU30355.1"/>
    <property type="molecule type" value="Genomic_DNA"/>
</dbReference>
<dbReference type="PIRSF" id="PIRSF012876">
    <property type="entry name" value="Txn_rg_UCP012876"/>
    <property type="match status" value="1"/>
</dbReference>
<evidence type="ECO:0000313" key="3">
    <source>
        <dbReference type="EMBL" id="ALU31073.1"/>
    </source>
</evidence>
<dbReference type="InterPro" id="IPR011991">
    <property type="entry name" value="ArsR-like_HTH"/>
</dbReference>
<dbReference type="AlphaFoldDB" id="A0A0U2Y682"/>
<dbReference type="Proteomes" id="UP000060043">
    <property type="component" value="Chromosome"/>
</dbReference>
<dbReference type="Proteomes" id="UP000065473">
    <property type="component" value="Chromosome"/>
</dbReference>
<dbReference type="GeneID" id="14551977"/>
<dbReference type="SUPFAM" id="SSF46785">
    <property type="entry name" value="Winged helix' DNA-binding domain"/>
    <property type="match status" value="1"/>
</dbReference>
<proteinExistence type="predicted"/>
<evidence type="ECO:0000313" key="4">
    <source>
        <dbReference type="Proteomes" id="UP000060043"/>
    </source>
</evidence>
<dbReference type="EMBL" id="CP013695">
    <property type="protein sequence ID" value="ALU31073.1"/>
    <property type="molecule type" value="Genomic_DNA"/>
</dbReference>
<sequence length="300" mass="34299">MSDSKNKIINILKNYGELSQSDLVKLSQMSKSRVSEILSELEKDGIIERRRLIGKNLAIRLSSSKFLSIGIIKAAEYPFVVPFVRSLKDKGFIVDVKIYNNGLDLTRDLATGKIDMGFSPLVTQLIFQKIFNDFKIIAGGARGGGAIVGNSLDSYIGSTALSSMELWTMLFDPHLDIVEYESPEHLIMSLNTKRTNAISIWEPYPTILTRNGYKILHRFDEHNCCTLAVNSRLDSEFLLEIYYDSFQKFLSQKDRWIQDYSNLVGIEYNILKEATNNYIFDPIIDLEYIKKNLRRNNVLV</sequence>
<gene>
    <name evidence="2" type="ORF">ATY89_10640</name>
    <name evidence="3" type="ORF">ATZ20_02195</name>
</gene>
<dbReference type="InterPro" id="IPR055767">
    <property type="entry name" value="DUF7343"/>
</dbReference>
<dbReference type="CDD" id="cd00090">
    <property type="entry name" value="HTH_ARSR"/>
    <property type="match status" value="1"/>
</dbReference>
<organism evidence="3 4">
    <name type="scientific">Sulfolobus acidocaldarius</name>
    <dbReference type="NCBI Taxonomy" id="2285"/>
    <lineage>
        <taxon>Archaea</taxon>
        <taxon>Thermoproteota</taxon>
        <taxon>Thermoprotei</taxon>
        <taxon>Sulfolobales</taxon>
        <taxon>Sulfolobaceae</taxon>
        <taxon>Sulfolobus</taxon>
    </lineage>
</organism>
<dbReference type="InterPro" id="IPR014466">
    <property type="entry name" value="Txn_rg_UCP012876"/>
</dbReference>
<dbReference type="STRING" id="1435377.SUSAZ_07040"/>
<feature type="domain" description="DUF7343" evidence="1">
    <location>
        <begin position="3"/>
        <end position="52"/>
    </location>
</feature>
<evidence type="ECO:0000313" key="5">
    <source>
        <dbReference type="Proteomes" id="UP000065473"/>
    </source>
</evidence>
<dbReference type="PANTHER" id="PTHR30024:SF42">
    <property type="entry name" value="ALIPHATIC SULFONATES-BINDING PROTEIN-RELATED"/>
    <property type="match status" value="1"/>
</dbReference>
<dbReference type="OMA" id="AIAIWEP"/>
<dbReference type="InterPro" id="IPR036388">
    <property type="entry name" value="WH-like_DNA-bd_sf"/>
</dbReference>
<evidence type="ECO:0000259" key="1">
    <source>
        <dbReference type="Pfam" id="PF24034"/>
    </source>
</evidence>
<dbReference type="Gene3D" id="1.10.10.10">
    <property type="entry name" value="Winged helix-like DNA-binding domain superfamily/Winged helix DNA-binding domain"/>
    <property type="match status" value="1"/>
</dbReference>
<dbReference type="SUPFAM" id="SSF53850">
    <property type="entry name" value="Periplasmic binding protein-like II"/>
    <property type="match status" value="1"/>
</dbReference>
<dbReference type="RefSeq" id="WP_011278305.1">
    <property type="nucleotide sequence ID" value="NZ_BHWZ01000003.1"/>
</dbReference>
<name>A0A0U2Y682_9CREN</name>
<dbReference type="Pfam" id="PF24034">
    <property type="entry name" value="DUF7343"/>
    <property type="match status" value="1"/>
</dbReference>
<dbReference type="InterPro" id="IPR036390">
    <property type="entry name" value="WH_DNA-bd_sf"/>
</dbReference>
<evidence type="ECO:0000313" key="2">
    <source>
        <dbReference type="EMBL" id="ALU30355.1"/>
    </source>
</evidence>
<dbReference type="PaxDb" id="1435377-SUSAZ_07040"/>
<dbReference type="PANTHER" id="PTHR30024">
    <property type="entry name" value="ALIPHATIC SULFONATES-BINDING PROTEIN-RELATED"/>
    <property type="match status" value="1"/>
</dbReference>
<reference evidence="4 5" key="1">
    <citation type="submission" date="2015-12" db="EMBL/GenBank/DDBJ databases">
        <title>A stable core within a dynamic pangenome in Sulfolobus acidocaldarius.</title>
        <authorList>
            <person name="Anderson R."/>
            <person name="Kouris A."/>
            <person name="Seward C."/>
            <person name="Campbell K."/>
            <person name="Whitaker R."/>
        </authorList>
    </citation>
    <scope>NUCLEOTIDE SEQUENCE [LARGE SCALE GENOMIC DNA]</scope>
    <source>
        <strain evidence="2 5">GG12-C01-09</strain>
        <strain evidence="3 4">NG05B_CO5_07</strain>
    </source>
</reference>
<dbReference type="OrthoDB" id="10037at2157"/>
<accession>A0A0U2Y682</accession>
<protein>
    <submittedName>
        <fullName evidence="3">MarR family transcriptional regulator</fullName>
    </submittedName>
</protein>